<dbReference type="SUPFAM" id="SSF57716">
    <property type="entry name" value="Glucocorticoid receptor-like (DNA-binding domain)"/>
    <property type="match status" value="1"/>
</dbReference>
<dbReference type="Gene3D" id="3.30.50.10">
    <property type="entry name" value="Erythroid Transcription Factor GATA-1, subunit A"/>
    <property type="match status" value="1"/>
</dbReference>
<feature type="domain" description="GATA-type" evidence="5">
    <location>
        <begin position="6"/>
        <end position="42"/>
    </location>
</feature>
<gene>
    <name evidence="6" type="ORF">NDN08_004430</name>
</gene>
<reference evidence="6 7" key="1">
    <citation type="journal article" date="2023" name="Nat. Commun.">
        <title>Origin of minicircular mitochondrial genomes in red algae.</title>
        <authorList>
            <person name="Lee Y."/>
            <person name="Cho C.H."/>
            <person name="Lee Y.M."/>
            <person name="Park S.I."/>
            <person name="Yang J.H."/>
            <person name="West J.A."/>
            <person name="Bhattacharya D."/>
            <person name="Yoon H.S."/>
        </authorList>
    </citation>
    <scope>NUCLEOTIDE SEQUENCE [LARGE SCALE GENOMIC DNA]</scope>
    <source>
        <strain evidence="6 7">CCMP1338</strain>
        <tissue evidence="6">Whole cell</tissue>
    </source>
</reference>
<evidence type="ECO:0000313" key="7">
    <source>
        <dbReference type="Proteomes" id="UP001157974"/>
    </source>
</evidence>
<evidence type="ECO:0000256" key="2">
    <source>
        <dbReference type="ARBA" id="ARBA00022771"/>
    </source>
</evidence>
<dbReference type="EMBL" id="JAMWBK010000007">
    <property type="protein sequence ID" value="KAJ8903322.1"/>
    <property type="molecule type" value="Genomic_DNA"/>
</dbReference>
<protein>
    <recommendedName>
        <fullName evidence="5">GATA-type domain-containing protein</fullName>
    </recommendedName>
</protein>
<dbReference type="AlphaFoldDB" id="A0AAV8UQD1"/>
<comment type="caution">
    <text evidence="6">The sequence shown here is derived from an EMBL/GenBank/DDBJ whole genome shotgun (WGS) entry which is preliminary data.</text>
</comment>
<dbReference type="CDD" id="cd00202">
    <property type="entry name" value="ZnF_GATA"/>
    <property type="match status" value="1"/>
</dbReference>
<dbReference type="GO" id="GO:0008270">
    <property type="term" value="F:zinc ion binding"/>
    <property type="evidence" value="ECO:0007669"/>
    <property type="project" value="UniProtKB-KW"/>
</dbReference>
<proteinExistence type="predicted"/>
<keyword evidence="1" id="KW-0479">Metal-binding</keyword>
<evidence type="ECO:0000259" key="5">
    <source>
        <dbReference type="PROSITE" id="PS50114"/>
    </source>
</evidence>
<evidence type="ECO:0000256" key="1">
    <source>
        <dbReference type="ARBA" id="ARBA00022723"/>
    </source>
</evidence>
<accession>A0AAV8UQD1</accession>
<dbReference type="InterPro" id="IPR052138">
    <property type="entry name" value="GATA_ZnFinger_Domain"/>
</dbReference>
<dbReference type="GO" id="GO:0006355">
    <property type="term" value="P:regulation of DNA-templated transcription"/>
    <property type="evidence" value="ECO:0007669"/>
    <property type="project" value="InterPro"/>
</dbReference>
<keyword evidence="7" id="KW-1185">Reference proteome</keyword>
<dbReference type="PANTHER" id="PTHR47255:SF4">
    <property type="entry name" value="GATA ZINC FINGER DOMAIN-CONTAINING PROTEIN 12"/>
    <property type="match status" value="1"/>
</dbReference>
<organism evidence="6 7">
    <name type="scientific">Rhodosorus marinus</name>
    <dbReference type="NCBI Taxonomy" id="101924"/>
    <lineage>
        <taxon>Eukaryota</taxon>
        <taxon>Rhodophyta</taxon>
        <taxon>Stylonematophyceae</taxon>
        <taxon>Stylonematales</taxon>
        <taxon>Stylonemataceae</taxon>
        <taxon>Rhodosorus</taxon>
    </lineage>
</organism>
<name>A0AAV8UQD1_9RHOD</name>
<dbReference type="GO" id="GO:0043565">
    <property type="term" value="F:sequence-specific DNA binding"/>
    <property type="evidence" value="ECO:0007669"/>
    <property type="project" value="InterPro"/>
</dbReference>
<sequence>MVALEMEDERRCVHCGTSKTPMWRCGPKGSKSLCNACGIRWKKGRGDDGDRAARTGSDEVKLRGLIRKMKKKQAKKKKNKRARTVVRETETALMRCQSDPTPDFIDVFNYRCLFPGLMVVDKERGF</sequence>
<evidence type="ECO:0000256" key="4">
    <source>
        <dbReference type="PROSITE-ProRule" id="PRU00094"/>
    </source>
</evidence>
<keyword evidence="2 4" id="KW-0863">Zinc-finger</keyword>
<evidence type="ECO:0000256" key="3">
    <source>
        <dbReference type="ARBA" id="ARBA00022833"/>
    </source>
</evidence>
<dbReference type="SMART" id="SM00401">
    <property type="entry name" value="ZnF_GATA"/>
    <property type="match status" value="1"/>
</dbReference>
<dbReference type="PROSITE" id="PS50114">
    <property type="entry name" value="GATA_ZN_FINGER_2"/>
    <property type="match status" value="1"/>
</dbReference>
<keyword evidence="3" id="KW-0862">Zinc</keyword>
<dbReference type="InterPro" id="IPR000679">
    <property type="entry name" value="Znf_GATA"/>
</dbReference>
<dbReference type="InterPro" id="IPR013088">
    <property type="entry name" value="Znf_NHR/GATA"/>
</dbReference>
<dbReference type="PANTHER" id="PTHR47255">
    <property type="entry name" value="GATA TRANSCRIPTION FACTOR 22-RELATED"/>
    <property type="match status" value="1"/>
</dbReference>
<dbReference type="Pfam" id="PF00320">
    <property type="entry name" value="GATA"/>
    <property type="match status" value="1"/>
</dbReference>
<dbReference type="Proteomes" id="UP001157974">
    <property type="component" value="Unassembled WGS sequence"/>
</dbReference>
<evidence type="ECO:0000313" key="6">
    <source>
        <dbReference type="EMBL" id="KAJ8903322.1"/>
    </source>
</evidence>